<dbReference type="EMBL" id="RLII01000032">
    <property type="protein sequence ID" value="RXE57857.1"/>
    <property type="molecule type" value="Genomic_DNA"/>
</dbReference>
<dbReference type="PANTHER" id="PTHR30466">
    <property type="entry name" value="FLAVIN REDUCTASE"/>
    <property type="match status" value="1"/>
</dbReference>
<dbReference type="SUPFAM" id="SSF50475">
    <property type="entry name" value="FMN-binding split barrel"/>
    <property type="match status" value="1"/>
</dbReference>
<dbReference type="PANTHER" id="PTHR30466:SF1">
    <property type="entry name" value="FMN REDUCTASE (NADH) RUTF"/>
    <property type="match status" value="1"/>
</dbReference>
<dbReference type="InterPro" id="IPR002563">
    <property type="entry name" value="Flavin_Rdtase-like_dom"/>
</dbReference>
<dbReference type="SUPFAM" id="SSF57802">
    <property type="entry name" value="Rubredoxin-like"/>
    <property type="match status" value="1"/>
</dbReference>
<dbReference type="Proteomes" id="UP000289166">
    <property type="component" value="Unassembled WGS sequence"/>
</dbReference>
<dbReference type="Pfam" id="PF01613">
    <property type="entry name" value="Flavin_Reduct"/>
    <property type="match status" value="1"/>
</dbReference>
<reference evidence="4" key="1">
    <citation type="submission" date="2018-11" db="EMBL/GenBank/DDBJ databases">
        <title>Genome sequencing of a novel mesophilic and cellulolytic organism within the genus Hungateiclostridium.</title>
        <authorList>
            <person name="Rettenmaier R."/>
            <person name="Liebl W."/>
            <person name="Zverlov V."/>
        </authorList>
    </citation>
    <scope>NUCLEOTIDE SEQUENCE [LARGE SCALE GENOMIC DNA]</scope>
    <source>
        <strain evidence="4">N2K1</strain>
    </source>
</reference>
<proteinExistence type="predicted"/>
<name>A0A4Q0I2D4_9FIRM</name>
<dbReference type="SMART" id="SM00903">
    <property type="entry name" value="Flavin_Reduct"/>
    <property type="match status" value="1"/>
</dbReference>
<sequence>MNKNALWNLSYGVYIVSVWDKERPTGCVVNCAMQITADPETVAISISHDNYTNQCIEKTGKFAITVLPQNTDPSIIGTFGFKTGKDVNKFDSVGYEIKNDMPVVKDGCAYLICDVINKMETDTHTVFLGKVLDVDFITQEEPMTYSYYHKVIKGRSPKNAPTYIAPKGSQEVTPPEKRATYVCGICGYEYTGDVPFEDLPEDYTCPICDQPKSEFIKKE</sequence>
<dbReference type="PROSITE" id="PS50903">
    <property type="entry name" value="RUBREDOXIN_LIKE"/>
    <property type="match status" value="1"/>
</dbReference>
<feature type="domain" description="Rubredoxin-like" evidence="2">
    <location>
        <begin position="178"/>
        <end position="218"/>
    </location>
</feature>
<evidence type="ECO:0000256" key="1">
    <source>
        <dbReference type="ARBA" id="ARBA00023002"/>
    </source>
</evidence>
<organism evidence="3 4">
    <name type="scientific">Acetivibrio mesophilus</name>
    <dbReference type="NCBI Taxonomy" id="2487273"/>
    <lineage>
        <taxon>Bacteria</taxon>
        <taxon>Bacillati</taxon>
        <taxon>Bacillota</taxon>
        <taxon>Clostridia</taxon>
        <taxon>Eubacteriales</taxon>
        <taxon>Oscillospiraceae</taxon>
        <taxon>Acetivibrio</taxon>
    </lineage>
</organism>
<dbReference type="InterPro" id="IPR012349">
    <property type="entry name" value="Split_barrel_FMN-bd"/>
</dbReference>
<keyword evidence="1" id="KW-0560">Oxidoreductase</keyword>
<evidence type="ECO:0000259" key="2">
    <source>
        <dbReference type="PROSITE" id="PS50903"/>
    </source>
</evidence>
<dbReference type="OrthoDB" id="9799749at2"/>
<dbReference type="Gene3D" id="2.20.28.10">
    <property type="match status" value="1"/>
</dbReference>
<gene>
    <name evidence="3" type="ORF">EFD62_15410</name>
</gene>
<protein>
    <submittedName>
        <fullName evidence="3">Flavin reductase</fullName>
    </submittedName>
</protein>
<dbReference type="GO" id="GO:0010181">
    <property type="term" value="F:FMN binding"/>
    <property type="evidence" value="ECO:0007669"/>
    <property type="project" value="InterPro"/>
</dbReference>
<dbReference type="InterPro" id="IPR024934">
    <property type="entry name" value="Rubredoxin-like_dom"/>
</dbReference>
<dbReference type="Gene3D" id="2.30.110.10">
    <property type="entry name" value="Electron Transport, Fmn-binding Protein, Chain A"/>
    <property type="match status" value="1"/>
</dbReference>
<evidence type="ECO:0000313" key="4">
    <source>
        <dbReference type="Proteomes" id="UP000289166"/>
    </source>
</evidence>
<dbReference type="AlphaFoldDB" id="A0A4Q0I2D4"/>
<comment type="caution">
    <text evidence="3">The sequence shown here is derived from an EMBL/GenBank/DDBJ whole genome shotgun (WGS) entry which is preliminary data.</text>
</comment>
<keyword evidence="4" id="KW-1185">Reference proteome</keyword>
<dbReference type="InterPro" id="IPR050268">
    <property type="entry name" value="NADH-dep_flavin_reductase"/>
</dbReference>
<evidence type="ECO:0000313" key="3">
    <source>
        <dbReference type="EMBL" id="RXE57857.1"/>
    </source>
</evidence>
<dbReference type="GO" id="GO:0005506">
    <property type="term" value="F:iron ion binding"/>
    <property type="evidence" value="ECO:0007669"/>
    <property type="project" value="InterPro"/>
</dbReference>
<dbReference type="GO" id="GO:0042602">
    <property type="term" value="F:riboflavin reductase (NADPH) activity"/>
    <property type="evidence" value="ECO:0007669"/>
    <property type="project" value="TreeGrafter"/>
</dbReference>
<accession>A0A4Q0I2D4</accession>